<dbReference type="Pfam" id="PF01420">
    <property type="entry name" value="Methylase_S"/>
    <property type="match status" value="2"/>
</dbReference>
<evidence type="ECO:0000256" key="1">
    <source>
        <dbReference type="ARBA" id="ARBA00010923"/>
    </source>
</evidence>
<dbReference type="RefSeq" id="WP_089832531.1">
    <property type="nucleotide sequence ID" value="NZ_FNBN01000003.1"/>
</dbReference>
<evidence type="ECO:0000256" key="3">
    <source>
        <dbReference type="ARBA" id="ARBA00023125"/>
    </source>
</evidence>
<dbReference type="CDD" id="cd17246">
    <property type="entry name" value="RMtype1_S_SonII-TRD2-CR2_like"/>
    <property type="match status" value="1"/>
</dbReference>
<dbReference type="GO" id="GO:0009307">
    <property type="term" value="P:DNA restriction-modification system"/>
    <property type="evidence" value="ECO:0007669"/>
    <property type="project" value="UniProtKB-KW"/>
</dbReference>
<dbReference type="SUPFAM" id="SSF116734">
    <property type="entry name" value="DNA methylase specificity domain"/>
    <property type="match status" value="2"/>
</dbReference>
<dbReference type="PANTHER" id="PTHR30408">
    <property type="entry name" value="TYPE-1 RESTRICTION ENZYME ECOKI SPECIFICITY PROTEIN"/>
    <property type="match status" value="1"/>
</dbReference>
<name>A0A1G7QTE0_CHIFI</name>
<dbReference type="Gene3D" id="1.10.287.1120">
    <property type="entry name" value="Bipartite methylase S protein"/>
    <property type="match status" value="1"/>
</dbReference>
<keyword evidence="2" id="KW-0680">Restriction system</keyword>
<sequence length="423" mass="47535">MDMKNGLKMTELGLVPEDWEIEYLSNCCSKITDGTHDTPKPVAYGIPFLTAVHIKENRIDFNNCYYLPVPVHEAIFKRCNPEKNDVLMVNIGAGVATTALVEVDYEFSLKNVALLKPNAAKLTGSFLNYWQVFYKKNIVSSIIGGGAQPFLSLSQIGKLKIPLPAIPEQAAIATALSDMDALITQTEKLIEKKKAIKKGMMQRLLSPYDAEGKMKIGWEILQLGEVIKISRGGSPRPIQNYLTADPSGINWIKIGDTSIKEKFITSAQEKIITEGIYQSRQVFVGDFLLSNSMSFGRPYILKIEGCIHDGWLVLQEYQNTFDSDYLYYLLSSNFVLNQYRSLAAGSSVLNLNKEIVGNVKLFKPRSFQEQTSIAKTLNSIEHEMSHLNARHEKLLFLKQSMMQTLLTGKIRIYKPEHEPATPI</sequence>
<evidence type="ECO:0000256" key="2">
    <source>
        <dbReference type="ARBA" id="ARBA00022747"/>
    </source>
</evidence>
<dbReference type="InterPro" id="IPR044946">
    <property type="entry name" value="Restrct_endonuc_typeI_TRD_sf"/>
</dbReference>
<keyword evidence="3" id="KW-0238">DNA-binding</keyword>
<feature type="domain" description="Type I restriction modification DNA specificity" evidence="4">
    <location>
        <begin position="217"/>
        <end position="382"/>
    </location>
</feature>
<evidence type="ECO:0000313" key="6">
    <source>
        <dbReference type="Proteomes" id="UP000199045"/>
    </source>
</evidence>
<dbReference type="Proteomes" id="UP000199045">
    <property type="component" value="Unassembled WGS sequence"/>
</dbReference>
<gene>
    <name evidence="5" type="ORF">SAMN04488121_103185</name>
</gene>
<proteinExistence type="inferred from homology"/>
<dbReference type="Gene3D" id="3.90.220.20">
    <property type="entry name" value="DNA methylase specificity domains"/>
    <property type="match status" value="2"/>
</dbReference>
<feature type="domain" description="Type I restriction modification DNA specificity" evidence="4">
    <location>
        <begin position="45"/>
        <end position="191"/>
    </location>
</feature>
<dbReference type="AlphaFoldDB" id="A0A1G7QTE0"/>
<dbReference type="GO" id="GO:0003677">
    <property type="term" value="F:DNA binding"/>
    <property type="evidence" value="ECO:0007669"/>
    <property type="project" value="UniProtKB-KW"/>
</dbReference>
<reference evidence="5 6" key="1">
    <citation type="submission" date="2016-10" db="EMBL/GenBank/DDBJ databases">
        <authorList>
            <person name="de Groot N.N."/>
        </authorList>
    </citation>
    <scope>NUCLEOTIDE SEQUENCE [LARGE SCALE GENOMIC DNA]</scope>
    <source>
        <strain evidence="5 6">DSM 527</strain>
    </source>
</reference>
<evidence type="ECO:0000259" key="4">
    <source>
        <dbReference type="Pfam" id="PF01420"/>
    </source>
</evidence>
<evidence type="ECO:0000313" key="5">
    <source>
        <dbReference type="EMBL" id="SDG01734.1"/>
    </source>
</evidence>
<comment type="similarity">
    <text evidence="1">Belongs to the type-I restriction system S methylase family.</text>
</comment>
<dbReference type="STRING" id="104663.SAMN04488121_103185"/>
<dbReference type="OrthoDB" id="667970at2"/>
<dbReference type="CDD" id="cd17283">
    <property type="entry name" value="RMtype1_S_Hpy180ORF7835P_TRD2-CR2_like"/>
    <property type="match status" value="1"/>
</dbReference>
<organism evidence="5 6">
    <name type="scientific">Chitinophaga filiformis</name>
    <name type="common">Myxococcus filiformis</name>
    <name type="synonym">Flexibacter filiformis</name>
    <dbReference type="NCBI Taxonomy" id="104663"/>
    <lineage>
        <taxon>Bacteria</taxon>
        <taxon>Pseudomonadati</taxon>
        <taxon>Bacteroidota</taxon>
        <taxon>Chitinophagia</taxon>
        <taxon>Chitinophagales</taxon>
        <taxon>Chitinophagaceae</taxon>
        <taxon>Chitinophaga</taxon>
    </lineage>
</organism>
<dbReference type="InterPro" id="IPR052021">
    <property type="entry name" value="Type-I_RS_S_subunit"/>
</dbReference>
<protein>
    <submittedName>
        <fullName evidence="5">Type I restriction enzyme, S subunit</fullName>
    </submittedName>
</protein>
<accession>A0A1G7QTE0</accession>
<dbReference type="PANTHER" id="PTHR30408:SF12">
    <property type="entry name" value="TYPE I RESTRICTION ENZYME MJAVIII SPECIFICITY SUBUNIT"/>
    <property type="match status" value="1"/>
</dbReference>
<dbReference type="InterPro" id="IPR000055">
    <property type="entry name" value="Restrct_endonuc_typeI_TRD"/>
</dbReference>
<dbReference type="EMBL" id="FNBN01000003">
    <property type="protein sequence ID" value="SDG01734.1"/>
    <property type="molecule type" value="Genomic_DNA"/>
</dbReference>